<dbReference type="InterPro" id="IPR004843">
    <property type="entry name" value="Calcineurin-like_PHP"/>
</dbReference>
<dbReference type="GO" id="GO:0004527">
    <property type="term" value="F:exonuclease activity"/>
    <property type="evidence" value="ECO:0007669"/>
    <property type="project" value="UniProtKB-KW"/>
</dbReference>
<protein>
    <submittedName>
        <fullName evidence="3">DNA repair exonuclease</fullName>
    </submittedName>
</protein>
<dbReference type="EMBL" id="QYTU02000002">
    <property type="protein sequence ID" value="RWR14663.1"/>
    <property type="molecule type" value="Genomic_DNA"/>
</dbReference>
<name>A0A443J2Q3_9BACI</name>
<keyword evidence="3" id="KW-0540">Nuclease</keyword>
<dbReference type="PIRSF" id="PIRSF033091">
    <property type="entry name" value="Pesterase_YhaO"/>
    <property type="match status" value="1"/>
</dbReference>
<dbReference type="OrthoDB" id="9773856at2"/>
<dbReference type="InterPro" id="IPR029052">
    <property type="entry name" value="Metallo-depent_PP-like"/>
</dbReference>
<keyword evidence="4" id="KW-1185">Reference proteome</keyword>
<dbReference type="InterPro" id="IPR050535">
    <property type="entry name" value="DNA_Repair-Maintenance_Comp"/>
</dbReference>
<accession>A0A443J2Q3</accession>
<dbReference type="SUPFAM" id="SSF56300">
    <property type="entry name" value="Metallo-dependent phosphatases"/>
    <property type="match status" value="1"/>
</dbReference>
<evidence type="ECO:0000256" key="1">
    <source>
        <dbReference type="ARBA" id="ARBA00022801"/>
    </source>
</evidence>
<sequence>MAVITIFRYNDRNVYSLEVMVLEEIRFIHTADLHLDSPFLGLSQLPEKLFSRLQESTFSAFERVVDTAIEKDVDFVLLAGDLFDGEDRSIKAQARLRKQLQRLAENNIFAFITYGNHDHMGGDWVRLDMPENVHVFSEKPEPFLFTAKNGVTIHVYGFSYPKRHVLTRKIDEYEKVPGADLHIAMLHGSEEGQSGAHQPYAPFTIRELLRKGMDYWALGHIHKRRILHADPYIVYPGNTQGRHRKEEGEKGCYLVTMTKEGQTELEFIETADVRWETLCIDLKEATGMTELYTSCTAAMESLGNMGQSVLCQVIIASPQHLSQKVLKTIENGEFIEMLQDEAFLDADFVWPYRVELGEDPLDEQKLISDDTFLAVLEEAANELGRTDEFDQAVSGLFSHTYASRYLDGLDERQREQLLHSAKKLVIRRLSETD</sequence>
<evidence type="ECO:0000313" key="3">
    <source>
        <dbReference type="EMBL" id="RWR14663.1"/>
    </source>
</evidence>
<dbReference type="AlphaFoldDB" id="A0A443J2Q3"/>
<keyword evidence="3" id="KW-0269">Exonuclease</keyword>
<evidence type="ECO:0000313" key="4">
    <source>
        <dbReference type="Proteomes" id="UP000273811"/>
    </source>
</evidence>
<dbReference type="CDD" id="cd00840">
    <property type="entry name" value="MPP_Mre11_N"/>
    <property type="match status" value="1"/>
</dbReference>
<dbReference type="Proteomes" id="UP000273811">
    <property type="component" value="Unassembled WGS sequence"/>
</dbReference>
<proteinExistence type="predicted"/>
<comment type="caution">
    <text evidence="3">The sequence shown here is derived from an EMBL/GenBank/DDBJ whole genome shotgun (WGS) entry which is preliminary data.</text>
</comment>
<dbReference type="InterPro" id="IPR014576">
    <property type="entry name" value="Pesterase_YhaO"/>
</dbReference>
<dbReference type="Pfam" id="PF00149">
    <property type="entry name" value="Metallophos"/>
    <property type="match status" value="1"/>
</dbReference>
<dbReference type="PANTHER" id="PTHR30337:SF7">
    <property type="entry name" value="PHOSPHOESTERASE"/>
    <property type="match status" value="1"/>
</dbReference>
<gene>
    <name evidence="3" type="ORF">D4N35_002125</name>
</gene>
<evidence type="ECO:0000259" key="2">
    <source>
        <dbReference type="Pfam" id="PF00149"/>
    </source>
</evidence>
<keyword evidence="1" id="KW-0378">Hydrolase</keyword>
<feature type="domain" description="Calcineurin-like phosphoesterase" evidence="2">
    <location>
        <begin position="25"/>
        <end position="223"/>
    </location>
</feature>
<dbReference type="Gene3D" id="3.60.21.10">
    <property type="match status" value="1"/>
</dbReference>
<dbReference type="InterPro" id="IPR041796">
    <property type="entry name" value="Mre11_N"/>
</dbReference>
<dbReference type="PANTHER" id="PTHR30337">
    <property type="entry name" value="COMPONENT OF ATP-DEPENDENT DSDNA EXONUCLEASE"/>
    <property type="match status" value="1"/>
</dbReference>
<organism evidence="3 4">
    <name type="scientific">Siminovitchia fortis</name>
    <dbReference type="NCBI Taxonomy" id="254758"/>
    <lineage>
        <taxon>Bacteria</taxon>
        <taxon>Bacillati</taxon>
        <taxon>Bacillota</taxon>
        <taxon>Bacilli</taxon>
        <taxon>Bacillales</taxon>
        <taxon>Bacillaceae</taxon>
        <taxon>Siminovitchia</taxon>
    </lineage>
</organism>
<reference evidence="3" key="1">
    <citation type="submission" date="2018-12" db="EMBL/GenBank/DDBJ databases">
        <authorList>
            <person name="Sun L."/>
            <person name="Chen Z."/>
        </authorList>
    </citation>
    <scope>NUCLEOTIDE SEQUENCE [LARGE SCALE GENOMIC DNA]</scope>
    <source>
        <strain evidence="3">DSM 16012</strain>
    </source>
</reference>